<feature type="region of interest" description="Disordered" evidence="1">
    <location>
        <begin position="1"/>
        <end position="44"/>
    </location>
</feature>
<comment type="caution">
    <text evidence="2">The sequence shown here is derived from an EMBL/GenBank/DDBJ whole genome shotgun (WGS) entry which is preliminary data.</text>
</comment>
<accession>A0A8J5WCH3</accession>
<evidence type="ECO:0000256" key="1">
    <source>
        <dbReference type="SAM" id="MobiDB-lite"/>
    </source>
</evidence>
<proteinExistence type="predicted"/>
<protein>
    <submittedName>
        <fullName evidence="2">Uncharacterized protein</fullName>
    </submittedName>
</protein>
<dbReference type="Proteomes" id="UP000729402">
    <property type="component" value="Unassembled WGS sequence"/>
</dbReference>
<evidence type="ECO:0000313" key="3">
    <source>
        <dbReference type="Proteomes" id="UP000729402"/>
    </source>
</evidence>
<evidence type="ECO:0000313" key="2">
    <source>
        <dbReference type="EMBL" id="KAG8088245.1"/>
    </source>
</evidence>
<organism evidence="2 3">
    <name type="scientific">Zizania palustris</name>
    <name type="common">Northern wild rice</name>
    <dbReference type="NCBI Taxonomy" id="103762"/>
    <lineage>
        <taxon>Eukaryota</taxon>
        <taxon>Viridiplantae</taxon>
        <taxon>Streptophyta</taxon>
        <taxon>Embryophyta</taxon>
        <taxon>Tracheophyta</taxon>
        <taxon>Spermatophyta</taxon>
        <taxon>Magnoliopsida</taxon>
        <taxon>Liliopsida</taxon>
        <taxon>Poales</taxon>
        <taxon>Poaceae</taxon>
        <taxon>BOP clade</taxon>
        <taxon>Oryzoideae</taxon>
        <taxon>Oryzeae</taxon>
        <taxon>Zizaniinae</taxon>
        <taxon>Zizania</taxon>
    </lineage>
</organism>
<keyword evidence="3" id="KW-1185">Reference proteome</keyword>
<sequence length="67" mass="7210">MAHVLSGHHQWDLKKAPPSPDSKKREADLEALGHGEEVEAEVSGKVSREALGEVVTYGRGTTTMQVA</sequence>
<dbReference type="EMBL" id="JAAALK010000082">
    <property type="protein sequence ID" value="KAG8088245.1"/>
    <property type="molecule type" value="Genomic_DNA"/>
</dbReference>
<feature type="compositionally biased region" description="Basic and acidic residues" evidence="1">
    <location>
        <begin position="9"/>
        <end position="37"/>
    </location>
</feature>
<reference evidence="2" key="1">
    <citation type="journal article" date="2021" name="bioRxiv">
        <title>Whole Genome Assembly and Annotation of Northern Wild Rice, Zizania palustris L., Supports a Whole Genome Duplication in the Zizania Genus.</title>
        <authorList>
            <person name="Haas M."/>
            <person name="Kono T."/>
            <person name="Macchietto M."/>
            <person name="Millas R."/>
            <person name="McGilp L."/>
            <person name="Shao M."/>
            <person name="Duquette J."/>
            <person name="Hirsch C.N."/>
            <person name="Kimball J."/>
        </authorList>
    </citation>
    <scope>NUCLEOTIDE SEQUENCE</scope>
    <source>
        <tissue evidence="2">Fresh leaf tissue</tissue>
    </source>
</reference>
<name>A0A8J5WCH3_ZIZPA</name>
<dbReference type="AlphaFoldDB" id="A0A8J5WCH3"/>
<gene>
    <name evidence="2" type="ORF">GUJ93_ZPchr0010g8480</name>
</gene>
<reference evidence="2" key="2">
    <citation type="submission" date="2021-02" db="EMBL/GenBank/DDBJ databases">
        <authorList>
            <person name="Kimball J.A."/>
            <person name="Haas M.W."/>
            <person name="Macchietto M."/>
            <person name="Kono T."/>
            <person name="Duquette J."/>
            <person name="Shao M."/>
        </authorList>
    </citation>
    <scope>NUCLEOTIDE SEQUENCE</scope>
    <source>
        <tissue evidence="2">Fresh leaf tissue</tissue>
    </source>
</reference>